<dbReference type="RefSeq" id="XP_036535526.1">
    <property type="nucleotide sequence ID" value="XM_036687423.1"/>
</dbReference>
<dbReference type="OrthoDB" id="2984728at2759"/>
<evidence type="ECO:0000313" key="1">
    <source>
        <dbReference type="EMBL" id="KAF5596051.1"/>
    </source>
</evidence>
<gene>
    <name evidence="1" type="ORF">FSUBG_8961</name>
</gene>
<sequence>MLISHPQQTPHTFAINTKPYPTNTSLLNLYIHKFKMSSAPGFIKSNGSGKFTAEFAIDDGVYILSGTVNPPTQPFQSNSATLEYSSVDNLQGPQQFTGIIGSRNEASFTFSDGTAIKGPLDIPVNPASQVSGMGFWSQG</sequence>
<proteinExistence type="predicted"/>
<evidence type="ECO:0000313" key="2">
    <source>
        <dbReference type="Proteomes" id="UP000547976"/>
    </source>
</evidence>
<dbReference type="GeneID" id="59322141"/>
<dbReference type="AlphaFoldDB" id="A0A8H5PFS0"/>
<comment type="caution">
    <text evidence="1">The sequence shown here is derived from an EMBL/GenBank/DDBJ whole genome shotgun (WGS) entry which is preliminary data.</text>
</comment>
<accession>A0A8H5PFS0</accession>
<dbReference type="EMBL" id="JAAOAV010000129">
    <property type="protein sequence ID" value="KAF5596051.1"/>
    <property type="molecule type" value="Genomic_DNA"/>
</dbReference>
<dbReference type="Proteomes" id="UP000547976">
    <property type="component" value="Unassembled WGS sequence"/>
</dbReference>
<keyword evidence="2" id="KW-1185">Reference proteome</keyword>
<reference evidence="1 2" key="1">
    <citation type="submission" date="2020-05" db="EMBL/GenBank/DDBJ databases">
        <title>Identification and distribution of gene clusters putatively required for synthesis of sphingolipid metabolism inhibitors in phylogenetically diverse species of the filamentous fungus Fusarium.</title>
        <authorList>
            <person name="Kim H.-S."/>
            <person name="Busman M."/>
            <person name="Brown D.W."/>
            <person name="Divon H."/>
            <person name="Uhlig S."/>
            <person name="Proctor R.H."/>
        </authorList>
    </citation>
    <scope>NUCLEOTIDE SEQUENCE [LARGE SCALE GENOMIC DNA]</scope>
    <source>
        <strain evidence="1 2">NRRL 66333</strain>
    </source>
</reference>
<name>A0A8H5PFS0_GIBSU</name>
<protein>
    <submittedName>
        <fullName evidence="1">Uncharacterized protein</fullName>
    </submittedName>
</protein>
<organism evidence="1 2">
    <name type="scientific">Gibberella subglutinans</name>
    <name type="common">Fusarium subglutinans</name>
    <dbReference type="NCBI Taxonomy" id="42677"/>
    <lineage>
        <taxon>Eukaryota</taxon>
        <taxon>Fungi</taxon>
        <taxon>Dikarya</taxon>
        <taxon>Ascomycota</taxon>
        <taxon>Pezizomycotina</taxon>
        <taxon>Sordariomycetes</taxon>
        <taxon>Hypocreomycetidae</taxon>
        <taxon>Hypocreales</taxon>
        <taxon>Nectriaceae</taxon>
        <taxon>Fusarium</taxon>
        <taxon>Fusarium fujikuroi species complex</taxon>
    </lineage>
</organism>